<feature type="region of interest" description="Disordered" evidence="1">
    <location>
        <begin position="526"/>
        <end position="559"/>
    </location>
</feature>
<dbReference type="PANTHER" id="PTHR13357:SF1">
    <property type="entry name" value="NCK-INTERACTING PROTEIN WITH SH3 DOMAIN"/>
    <property type="match status" value="1"/>
</dbReference>
<dbReference type="GO" id="GO:0030479">
    <property type="term" value="C:actin cortical patch"/>
    <property type="evidence" value="ECO:0007669"/>
    <property type="project" value="TreeGrafter"/>
</dbReference>
<dbReference type="EMBL" id="CWKI01000011">
    <property type="protein sequence ID" value="CTR09889.1"/>
    <property type="molecule type" value="Genomic_DNA"/>
</dbReference>
<dbReference type="Pfam" id="PF01399">
    <property type="entry name" value="PCI"/>
    <property type="match status" value="1"/>
</dbReference>
<feature type="compositionally biased region" description="Basic residues" evidence="1">
    <location>
        <begin position="464"/>
        <end position="477"/>
    </location>
</feature>
<protein>
    <recommendedName>
        <fullName evidence="2">PCI domain-containing protein</fullName>
    </recommendedName>
</protein>
<evidence type="ECO:0000256" key="1">
    <source>
        <dbReference type="SAM" id="MobiDB-lite"/>
    </source>
</evidence>
<dbReference type="PANTHER" id="PTHR13357">
    <property type="entry name" value="SH3 ADAPTER PROTEIN SPIN90 NCK INTERACTING PROTEIN WITH SH3 DOMAIN"/>
    <property type="match status" value="1"/>
</dbReference>
<evidence type="ECO:0000313" key="3">
    <source>
        <dbReference type="EMBL" id="CTR09889.1"/>
    </source>
</evidence>
<dbReference type="Pfam" id="PF22241">
    <property type="entry name" value="PSMD12-CSN4_N"/>
    <property type="match status" value="1"/>
</dbReference>
<dbReference type="GO" id="GO:0006897">
    <property type="term" value="P:endocytosis"/>
    <property type="evidence" value="ECO:0007669"/>
    <property type="project" value="TreeGrafter"/>
</dbReference>
<dbReference type="STRING" id="5286.A0A0K3CJN9"/>
<proteinExistence type="predicted"/>
<dbReference type="GO" id="GO:0051666">
    <property type="term" value="P:actin cortical patch localization"/>
    <property type="evidence" value="ECO:0007669"/>
    <property type="project" value="TreeGrafter"/>
</dbReference>
<dbReference type="GO" id="GO:0032469">
    <property type="term" value="P:endoplasmic reticulum calcium ion homeostasis"/>
    <property type="evidence" value="ECO:0007669"/>
    <property type="project" value="InterPro"/>
</dbReference>
<dbReference type="Gene3D" id="1.10.10.10">
    <property type="entry name" value="Winged helix-like DNA-binding domain superfamily/Winged helix DNA-binding domain"/>
    <property type="match status" value="1"/>
</dbReference>
<feature type="compositionally biased region" description="Pro residues" evidence="1">
    <location>
        <begin position="618"/>
        <end position="627"/>
    </location>
</feature>
<dbReference type="InterPro" id="IPR012879">
    <property type="entry name" value="CCDC47"/>
</dbReference>
<dbReference type="GO" id="GO:0000147">
    <property type="term" value="P:actin cortical patch assembly"/>
    <property type="evidence" value="ECO:0007669"/>
    <property type="project" value="TreeGrafter"/>
</dbReference>
<gene>
    <name evidence="3" type="primary">FGENESH: predicted gene_11.246</name>
    <name evidence="3" type="ORF">BN2166_0057500</name>
</gene>
<feature type="region of interest" description="Disordered" evidence="1">
    <location>
        <begin position="460"/>
        <end position="492"/>
    </location>
</feature>
<dbReference type="SUPFAM" id="SSF46785">
    <property type="entry name" value="Winged helix' DNA-binding domain"/>
    <property type="match status" value="1"/>
</dbReference>
<dbReference type="InterPro" id="IPR000717">
    <property type="entry name" value="PCI_dom"/>
</dbReference>
<feature type="domain" description="PCI" evidence="2">
    <location>
        <begin position="1184"/>
        <end position="1371"/>
    </location>
</feature>
<keyword evidence="4" id="KW-1185">Reference proteome</keyword>
<dbReference type="InterPro" id="IPR018556">
    <property type="entry name" value="SPIN90/Ldb17_LRD"/>
</dbReference>
<evidence type="ECO:0000313" key="4">
    <source>
        <dbReference type="Proteomes" id="UP000199069"/>
    </source>
</evidence>
<dbReference type="GO" id="GO:0005509">
    <property type="term" value="F:calcium ion binding"/>
    <property type="evidence" value="ECO:0007669"/>
    <property type="project" value="InterPro"/>
</dbReference>
<organism evidence="3 4">
    <name type="scientific">Rhodotorula toruloides</name>
    <name type="common">Yeast</name>
    <name type="synonym">Rhodosporidium toruloides</name>
    <dbReference type="NCBI Taxonomy" id="5286"/>
    <lineage>
        <taxon>Eukaryota</taxon>
        <taxon>Fungi</taxon>
        <taxon>Dikarya</taxon>
        <taxon>Basidiomycota</taxon>
        <taxon>Pucciniomycotina</taxon>
        <taxon>Microbotryomycetes</taxon>
        <taxon>Sporidiobolales</taxon>
        <taxon>Sporidiobolaceae</taxon>
        <taxon>Rhodotorula</taxon>
    </lineage>
</organism>
<reference evidence="3 4" key="1">
    <citation type="submission" date="2015-07" db="EMBL/GenBank/DDBJ databases">
        <authorList>
            <person name="Cajimat M.N.B."/>
            <person name="Milazzo M.L."/>
            <person name="Fulhorst C.F."/>
        </authorList>
    </citation>
    <scope>NUCLEOTIDE SEQUENCE [LARGE SCALE GENOMIC DNA]</scope>
    <source>
        <strain evidence="3">Single colony</strain>
    </source>
</reference>
<accession>A0A0K3CJN9</accession>
<feature type="compositionally biased region" description="Low complexity" evidence="1">
    <location>
        <begin position="574"/>
        <end position="590"/>
    </location>
</feature>
<dbReference type="InterPro" id="IPR036390">
    <property type="entry name" value="WH_DNA-bd_sf"/>
</dbReference>
<feature type="compositionally biased region" description="Polar residues" evidence="1">
    <location>
        <begin position="668"/>
        <end position="682"/>
    </location>
</feature>
<evidence type="ECO:0000259" key="2">
    <source>
        <dbReference type="PROSITE" id="PS50250"/>
    </source>
</evidence>
<dbReference type="PROSITE" id="PS50250">
    <property type="entry name" value="PCI"/>
    <property type="match status" value="1"/>
</dbReference>
<dbReference type="InterPro" id="IPR036388">
    <property type="entry name" value="WH-like_DNA-bd_sf"/>
</dbReference>
<dbReference type="Pfam" id="PF07946">
    <property type="entry name" value="CCDC47"/>
    <property type="match status" value="1"/>
</dbReference>
<feature type="region of interest" description="Disordered" evidence="1">
    <location>
        <begin position="1386"/>
        <end position="1405"/>
    </location>
</feature>
<name>A0A0K3CJN9_RHOTO</name>
<dbReference type="GO" id="GO:0071933">
    <property type="term" value="F:Arp2/3 complex binding"/>
    <property type="evidence" value="ECO:0007669"/>
    <property type="project" value="TreeGrafter"/>
</dbReference>
<dbReference type="GO" id="GO:0005783">
    <property type="term" value="C:endoplasmic reticulum"/>
    <property type="evidence" value="ECO:0007669"/>
    <property type="project" value="InterPro"/>
</dbReference>
<feature type="compositionally biased region" description="Low complexity" evidence="1">
    <location>
        <begin position="628"/>
        <end position="637"/>
    </location>
</feature>
<dbReference type="Pfam" id="PF09431">
    <property type="entry name" value="SPIN90_LRD"/>
    <property type="match status" value="1"/>
</dbReference>
<sequence length="1445" mass="157656">MEAQQEWHFSTAEQFWQVPPDSSLEELDYCLRNYIAFASSFMDQFLAEPGALDHALLALLSSPLFTDHADRMTDNIVSSIVHPDASSATLFISLMLVLHLGEGANPLTTAGVWANPQKPGAGVTVGSSKVFRRMRKRWNEVVPVLTKWVWDAGVVEDRHSGEPSEPEKRLDQQVGMPAEGWEERVGTAATAVLYEMCRVQKLTLDELSDFTFDFIFHLFSLVERTRDAEDETFNYSLIKLIIALNEQFMVCTVPAAPKGSGQLPPPILPTVVGKTKRERGPNTVLEVLKEKEHESKTFGENIIFILNRADGTPDSLCVSLLILKILYLLFTTSGTQEYFYTNDLCVLVDVFIRELYNLGEESEGLKHTYLRVLHPLLTNTQLRHYPYKRQELRRVLECLIAPSYYRDCDPTTRRLVERNLRGSWCQGLRSAEAVAGGRSLGSDSATGSTLSVDAVARADDEAVRKHKRKHSHRKSRRQASLDETVSSGAYGNAGVTIADGRTVLQPLAERAVTGQAPEVVRSSYATYTSTSPELESRFPTTPPAPDYDLPPSIPSISAGHDILDPVARRLMAGSPRSSTHPPTSSSLAPPLVHPRPRSTSLSAASYRSSTHGLGLSESPPPPLPPSPAMSSASLSASVGDLPSACATPRRRRPPPPPTDGGSRPRTPALQTLLPQSTGSSDGSADAPSPVNAADPVPASPPKADDPLFPDIVAAPAAGGAPALPPYAGTEYKLGPFHVRPAEMKMEGVMLALIAGYLLTTFLIRKSNASRASTWLKANEPAFREEFAGVGLGKGQLFAMDGGDEAVSYATGRRAVEHVWTKVRTGGQDLFARLYHVVRGIIDYQYDSGSDKVTVDFKLAEPKGTPGAKLCFAVVKRDVLRKTRDARWDLRTFTTVTEAIGVAPSLIAMTESGDVTNALLKDQETGLLDALQEGAEGLEWLESLVVSDMPAQTPDDEKPKLPENEYHLTLTFRLPPSSRSAETAPWISLACNIADVLYSKQKLVPETAINKLSQAYLALLNQTLSSSSSLPADLSQWLSVVVGSDFPQIVARQVLDGYVAKLPEIADRGARKEVLNRSVQLLQPRVTSFEEQLCRLREQYADLLEQDEEFPEAAKVLIGIPLESGSRPDDYKLRVYIRIVRLFLEEEDSTSADTYFNRASLLAHCAKDLETQLQFKLCQARMFDYSRRFAEASSKYHELSYVTALAEEERLQALGAAIICAVLAPAGPIRSRLLASLYRDERAAQSEFYPILSKMFLDQMIRPAEVAAFASKLQTHQLAKLPPTQAVVIADDAELETGKKGPETVLDRAMMEHNVLAASRVYNNITFSGLGLLLGLRSSAAEAMARTMIQQNRLKATLDQIDGLILFDVDTREGGDAAVSNVAAQAAAGDDGADTAEEAGNAPATKRWDMQIRQTLQLAESIAARCEVLLAEGAPSTASAPVAASA</sequence>
<feature type="region of interest" description="Disordered" evidence="1">
    <location>
        <begin position="572"/>
        <end position="705"/>
    </location>
</feature>
<dbReference type="InterPro" id="IPR030125">
    <property type="entry name" value="SPIN90/Ldb17"/>
</dbReference>
<dbReference type="InterPro" id="IPR054559">
    <property type="entry name" value="PSMD12-CSN4-like_N"/>
</dbReference>
<dbReference type="Proteomes" id="UP000199069">
    <property type="component" value="Unassembled WGS sequence"/>
</dbReference>
<feature type="compositionally biased region" description="Low complexity" evidence="1">
    <location>
        <begin position="597"/>
        <end position="610"/>
    </location>
</feature>